<accession>A0A1Y5STG4</accession>
<organism evidence="14 15">
    <name type="scientific">Roseovarius litorisediminis</name>
    <dbReference type="NCBI Taxonomy" id="1312363"/>
    <lineage>
        <taxon>Bacteria</taxon>
        <taxon>Pseudomonadati</taxon>
        <taxon>Pseudomonadota</taxon>
        <taxon>Alphaproteobacteria</taxon>
        <taxon>Rhodobacterales</taxon>
        <taxon>Roseobacteraceae</taxon>
        <taxon>Roseovarius</taxon>
    </lineage>
</organism>
<dbReference type="InterPro" id="IPR038072">
    <property type="entry name" value="GspK_central_sf"/>
</dbReference>
<dbReference type="AlphaFoldDB" id="A0A1Y5STG4"/>
<keyword evidence="3 10" id="KW-0813">Transport</keyword>
<dbReference type="SUPFAM" id="SSF54523">
    <property type="entry name" value="Pili subunits"/>
    <property type="match status" value="1"/>
</dbReference>
<dbReference type="NCBIfam" id="NF037980">
    <property type="entry name" value="T2SS_GspK"/>
    <property type="match status" value="1"/>
</dbReference>
<sequence>MDGQRGIALLNALVMVAAISAVASGLMLRAETSRTNLFEMRAADQAGLYLDAAELLVEPVLQADWAQDQSIDHLRESWATETFEADIDRGQISGKLQDLQGLFNINCLSDPADVQALQAFDRLLRSLDVPVVLARETASFVQARGPVNLELYTQRELPVRPPNGPVQTVEELRLIQGMTEQAYLRLRPYVSALSGCSAINMNTAPRLVLAALLPTANPGGLDKLLEERDRLPFSSSGDFRERAEKLIHGRVIEQSHFPLGGVSVKSNWFQAEFTAQLDDTTTARQLIVERSSLTGKTELTYRSAVLP</sequence>
<evidence type="ECO:0000256" key="10">
    <source>
        <dbReference type="PIRNR" id="PIRNR002786"/>
    </source>
</evidence>
<dbReference type="PANTHER" id="PTHR38831:SF1">
    <property type="entry name" value="TYPE II SECRETION SYSTEM PROTEIN K-RELATED"/>
    <property type="match status" value="1"/>
</dbReference>
<evidence type="ECO:0000256" key="1">
    <source>
        <dbReference type="ARBA" id="ARBA00004533"/>
    </source>
</evidence>
<evidence type="ECO:0000256" key="7">
    <source>
        <dbReference type="ARBA" id="ARBA00022927"/>
    </source>
</evidence>
<evidence type="ECO:0000313" key="14">
    <source>
        <dbReference type="EMBL" id="SLN47729.1"/>
    </source>
</evidence>
<keyword evidence="4 10" id="KW-1003">Cell membrane</keyword>
<name>A0A1Y5STG4_9RHOB</name>
<keyword evidence="15" id="KW-1185">Reference proteome</keyword>
<evidence type="ECO:0000256" key="2">
    <source>
        <dbReference type="ARBA" id="ARBA00007246"/>
    </source>
</evidence>
<evidence type="ECO:0000256" key="9">
    <source>
        <dbReference type="ARBA" id="ARBA00023136"/>
    </source>
</evidence>
<keyword evidence="6 11" id="KW-0812">Transmembrane</keyword>
<feature type="domain" description="T2SS protein K second SAM-like" evidence="12">
    <location>
        <begin position="199"/>
        <end position="243"/>
    </location>
</feature>
<comment type="subcellular location">
    <subcellularLocation>
        <location evidence="1 10">Cell inner membrane</location>
    </subcellularLocation>
</comment>
<gene>
    <name evidence="14" type="ORF">PEL8287_02451</name>
</gene>
<dbReference type="PANTHER" id="PTHR38831">
    <property type="entry name" value="TYPE II SECRETION SYSTEM PROTEIN K"/>
    <property type="match status" value="1"/>
</dbReference>
<dbReference type="RefSeq" id="WP_085892678.1">
    <property type="nucleotide sequence ID" value="NZ_FWFL01000006.1"/>
</dbReference>
<evidence type="ECO:0000259" key="13">
    <source>
        <dbReference type="Pfam" id="PF21687"/>
    </source>
</evidence>
<dbReference type="Proteomes" id="UP000193827">
    <property type="component" value="Unassembled WGS sequence"/>
</dbReference>
<dbReference type="GO" id="GO:0005886">
    <property type="term" value="C:plasma membrane"/>
    <property type="evidence" value="ECO:0007669"/>
    <property type="project" value="UniProtKB-SubCell"/>
</dbReference>
<dbReference type="Gene3D" id="1.10.40.60">
    <property type="entry name" value="EpsJ-like"/>
    <property type="match status" value="2"/>
</dbReference>
<evidence type="ECO:0000256" key="8">
    <source>
        <dbReference type="ARBA" id="ARBA00022989"/>
    </source>
</evidence>
<feature type="domain" description="T2SS protein K first SAM-like" evidence="13">
    <location>
        <begin position="101"/>
        <end position="194"/>
    </location>
</feature>
<dbReference type="InterPro" id="IPR049179">
    <property type="entry name" value="T2SSK_SAM-like_2nd"/>
</dbReference>
<evidence type="ECO:0000256" key="6">
    <source>
        <dbReference type="ARBA" id="ARBA00022692"/>
    </source>
</evidence>
<keyword evidence="8 11" id="KW-1133">Transmembrane helix</keyword>
<dbReference type="OrthoDB" id="7860673at2"/>
<protein>
    <recommendedName>
        <fullName evidence="10">Type II secretion system protein K</fullName>
    </recommendedName>
</protein>
<evidence type="ECO:0000259" key="12">
    <source>
        <dbReference type="Pfam" id="PF03934"/>
    </source>
</evidence>
<reference evidence="14 15" key="1">
    <citation type="submission" date="2017-03" db="EMBL/GenBank/DDBJ databases">
        <authorList>
            <person name="Afonso C.L."/>
            <person name="Miller P.J."/>
            <person name="Scott M.A."/>
            <person name="Spackman E."/>
            <person name="Goraichik I."/>
            <person name="Dimitrov K.M."/>
            <person name="Suarez D.L."/>
            <person name="Swayne D.E."/>
        </authorList>
    </citation>
    <scope>NUCLEOTIDE SEQUENCE [LARGE SCALE GENOMIC DNA]</scope>
    <source>
        <strain evidence="14 15">CECT 8287</strain>
    </source>
</reference>
<dbReference type="EMBL" id="FWFL01000006">
    <property type="protein sequence ID" value="SLN47729.1"/>
    <property type="molecule type" value="Genomic_DNA"/>
</dbReference>
<dbReference type="Pfam" id="PF03934">
    <property type="entry name" value="T2SSK"/>
    <property type="match status" value="1"/>
</dbReference>
<dbReference type="SUPFAM" id="SSF158544">
    <property type="entry name" value="GspK insert domain-like"/>
    <property type="match status" value="1"/>
</dbReference>
<dbReference type="GO" id="GO:0009306">
    <property type="term" value="P:protein secretion"/>
    <property type="evidence" value="ECO:0007669"/>
    <property type="project" value="InterPro"/>
</dbReference>
<keyword evidence="9 10" id="KW-0472">Membrane</keyword>
<dbReference type="Pfam" id="PF21687">
    <property type="entry name" value="T2SSK_1st"/>
    <property type="match status" value="1"/>
</dbReference>
<proteinExistence type="inferred from homology"/>
<feature type="transmembrane region" description="Helical" evidence="11">
    <location>
        <begin position="6"/>
        <end position="28"/>
    </location>
</feature>
<dbReference type="InterPro" id="IPR045584">
    <property type="entry name" value="Pilin-like"/>
</dbReference>
<keyword evidence="7" id="KW-0653">Protein transport</keyword>
<evidence type="ECO:0000256" key="11">
    <source>
        <dbReference type="SAM" id="Phobius"/>
    </source>
</evidence>
<comment type="similarity">
    <text evidence="2 10">Belongs to the GSP K family.</text>
</comment>
<evidence type="ECO:0000256" key="4">
    <source>
        <dbReference type="ARBA" id="ARBA00022475"/>
    </source>
</evidence>
<evidence type="ECO:0000313" key="15">
    <source>
        <dbReference type="Proteomes" id="UP000193827"/>
    </source>
</evidence>
<evidence type="ECO:0000256" key="5">
    <source>
        <dbReference type="ARBA" id="ARBA00022519"/>
    </source>
</evidence>
<dbReference type="PIRSF" id="PIRSF002786">
    <property type="entry name" value="XcpX"/>
    <property type="match status" value="1"/>
</dbReference>
<keyword evidence="5 10" id="KW-0997">Cell inner membrane</keyword>
<dbReference type="Gene3D" id="3.30.1300.30">
    <property type="entry name" value="GSPII I/J protein-like"/>
    <property type="match status" value="1"/>
</dbReference>
<dbReference type="InterPro" id="IPR005628">
    <property type="entry name" value="GspK"/>
</dbReference>
<dbReference type="InterPro" id="IPR049031">
    <property type="entry name" value="T2SSK_SAM-like_1st"/>
</dbReference>
<evidence type="ECO:0000256" key="3">
    <source>
        <dbReference type="ARBA" id="ARBA00022448"/>
    </source>
</evidence>